<name>A0A6J4JZV6_9BACT</name>
<dbReference type="PANTHER" id="PTHR30572">
    <property type="entry name" value="MEMBRANE COMPONENT OF TRANSPORTER-RELATED"/>
    <property type="match status" value="1"/>
</dbReference>
<feature type="transmembrane region" description="Helical" evidence="7">
    <location>
        <begin position="65"/>
        <end position="87"/>
    </location>
</feature>
<keyword evidence="4 7" id="KW-1133">Transmembrane helix</keyword>
<accession>A0A6J4JZV6</accession>
<evidence type="ECO:0000313" key="10">
    <source>
        <dbReference type="EMBL" id="CAA9291869.1"/>
    </source>
</evidence>
<dbReference type="InterPro" id="IPR050250">
    <property type="entry name" value="Macrolide_Exporter_MacB"/>
</dbReference>
<feature type="transmembrane region" description="Helical" evidence="7">
    <location>
        <begin position="470"/>
        <end position="490"/>
    </location>
</feature>
<feature type="transmembrane region" description="Helical" evidence="7">
    <location>
        <begin position="28"/>
        <end position="53"/>
    </location>
</feature>
<proteinExistence type="inferred from homology"/>
<comment type="subcellular location">
    <subcellularLocation>
        <location evidence="1">Cell membrane</location>
        <topology evidence="1">Multi-pass membrane protein</topology>
    </subcellularLocation>
</comment>
<feature type="domain" description="MacB-like periplasmic core" evidence="9">
    <location>
        <begin position="174"/>
        <end position="338"/>
    </location>
</feature>
<keyword evidence="5 7" id="KW-0472">Membrane</keyword>
<comment type="similarity">
    <text evidence="6">Belongs to the ABC-4 integral membrane protein family.</text>
</comment>
<feature type="domain" description="ABC3 transporter permease C-terminal" evidence="8">
    <location>
        <begin position="6"/>
        <end position="94"/>
    </location>
</feature>
<dbReference type="AlphaFoldDB" id="A0A6J4JZV6"/>
<dbReference type="Pfam" id="PF02687">
    <property type="entry name" value="FtsX"/>
    <property type="match status" value="2"/>
</dbReference>
<feature type="domain" description="ABC3 transporter permease C-terminal" evidence="8">
    <location>
        <begin position="387"/>
        <end position="498"/>
    </location>
</feature>
<feature type="non-terminal residue" evidence="10">
    <location>
        <position position="1"/>
    </location>
</feature>
<dbReference type="GO" id="GO:0005886">
    <property type="term" value="C:plasma membrane"/>
    <property type="evidence" value="ECO:0007669"/>
    <property type="project" value="UniProtKB-SubCell"/>
</dbReference>
<protein>
    <recommendedName>
        <fullName evidence="11">ABC transporter, fused permease protein</fullName>
    </recommendedName>
</protein>
<evidence type="ECO:0000256" key="1">
    <source>
        <dbReference type="ARBA" id="ARBA00004651"/>
    </source>
</evidence>
<dbReference type="GO" id="GO:0022857">
    <property type="term" value="F:transmembrane transporter activity"/>
    <property type="evidence" value="ECO:0007669"/>
    <property type="project" value="TreeGrafter"/>
</dbReference>
<dbReference type="PANTHER" id="PTHR30572:SF4">
    <property type="entry name" value="ABC TRANSPORTER PERMEASE YTRF"/>
    <property type="match status" value="1"/>
</dbReference>
<evidence type="ECO:0000256" key="7">
    <source>
        <dbReference type="SAM" id="Phobius"/>
    </source>
</evidence>
<feature type="transmembrane region" description="Helical" evidence="7">
    <location>
        <begin position="440"/>
        <end position="464"/>
    </location>
</feature>
<sequence>RSSDLVGVRLALGAGRGRLVRQLLTESVLLAAIGGAAGVALAWGGLAALTALAPADLPRIDEVRIDGVVLLVTALVVIVTGVAFGLVPALRASRPDLFATLREGGRGGTAGRGGHQLRRVLAGAQVALVVVLLTGAGLLIRSFLELRRVELGFRPDHLLTMELALPAAKYQQAPQRTAFYETLVERVGALPGVQGAGAISSIFLSNTPNSTTFTIEGRPRTREQEEVEVPLDAVTPGYFRVMGVPVVRGRAFTAADRADAPPVVMINETMARRFWPDEDPVGRRFKYGGPEGDAPWMTIVGVVGDMRRTGYDAPVRYETFLPVAQDAPGRLTLVVRTAGPPLALVGAVRAAVRAIDPDQPVYGVASMDQTLGTMVAERRFSMALLGTFAALALVLGLVGVYGVTSYLVAQRTRELGLRIALGANPAQIVRAVVRQGMNVAAVGLAVGLVGALGAARLMAGLLYGVGTADAVTLAAVVALLAASTLLANYIPARRAAAADPLAALRAD</sequence>
<reference evidence="10" key="1">
    <citation type="submission" date="2020-02" db="EMBL/GenBank/DDBJ databases">
        <authorList>
            <person name="Meier V. D."/>
        </authorList>
    </citation>
    <scope>NUCLEOTIDE SEQUENCE</scope>
    <source>
        <strain evidence="10">AVDCRST_MAG11</strain>
    </source>
</reference>
<evidence type="ECO:0000256" key="2">
    <source>
        <dbReference type="ARBA" id="ARBA00022475"/>
    </source>
</evidence>
<evidence type="ECO:0000256" key="3">
    <source>
        <dbReference type="ARBA" id="ARBA00022692"/>
    </source>
</evidence>
<feature type="transmembrane region" description="Helical" evidence="7">
    <location>
        <begin position="383"/>
        <end position="409"/>
    </location>
</feature>
<evidence type="ECO:0000259" key="9">
    <source>
        <dbReference type="Pfam" id="PF12704"/>
    </source>
</evidence>
<keyword evidence="3 7" id="KW-0812">Transmembrane</keyword>
<evidence type="ECO:0008006" key="11">
    <source>
        <dbReference type="Google" id="ProtNLM"/>
    </source>
</evidence>
<dbReference type="Pfam" id="PF12704">
    <property type="entry name" value="MacB_PCD"/>
    <property type="match status" value="1"/>
</dbReference>
<organism evidence="10">
    <name type="scientific">uncultured Gemmatimonadaceae bacterium</name>
    <dbReference type="NCBI Taxonomy" id="246130"/>
    <lineage>
        <taxon>Bacteria</taxon>
        <taxon>Pseudomonadati</taxon>
        <taxon>Gemmatimonadota</taxon>
        <taxon>Gemmatimonadia</taxon>
        <taxon>Gemmatimonadales</taxon>
        <taxon>Gemmatimonadaceae</taxon>
        <taxon>environmental samples</taxon>
    </lineage>
</organism>
<dbReference type="EMBL" id="CADCTU010000041">
    <property type="protein sequence ID" value="CAA9291869.1"/>
    <property type="molecule type" value="Genomic_DNA"/>
</dbReference>
<evidence type="ECO:0000256" key="5">
    <source>
        <dbReference type="ARBA" id="ARBA00023136"/>
    </source>
</evidence>
<evidence type="ECO:0000259" key="8">
    <source>
        <dbReference type="Pfam" id="PF02687"/>
    </source>
</evidence>
<feature type="transmembrane region" description="Helical" evidence="7">
    <location>
        <begin position="122"/>
        <end position="144"/>
    </location>
</feature>
<evidence type="ECO:0000256" key="4">
    <source>
        <dbReference type="ARBA" id="ARBA00022989"/>
    </source>
</evidence>
<gene>
    <name evidence="10" type="ORF">AVDCRST_MAG11-171</name>
</gene>
<dbReference type="InterPro" id="IPR025857">
    <property type="entry name" value="MacB_PCD"/>
</dbReference>
<dbReference type="InterPro" id="IPR003838">
    <property type="entry name" value="ABC3_permease_C"/>
</dbReference>
<evidence type="ECO:0000256" key="6">
    <source>
        <dbReference type="ARBA" id="ARBA00038076"/>
    </source>
</evidence>
<keyword evidence="2" id="KW-1003">Cell membrane</keyword>